<dbReference type="EMBL" id="JH795863">
    <property type="protein sequence ID" value="EJU01941.1"/>
    <property type="molecule type" value="Genomic_DNA"/>
</dbReference>
<dbReference type="InterPro" id="IPR001245">
    <property type="entry name" value="Ser-Thr/Tyr_kinase_cat_dom"/>
</dbReference>
<sequence length="501" mass="56725">MTSAPPAAASRLASLEEAVSSKLETFVLTIAGVSDAIHDRQDSLLQLSARCKAIEEELDHRSAGLRPAAVQRAIEETKQFLKEIWDGCQSWLNKGKLKRLINTDVIHRAVQEWNDKLNERMQDFARSIVFEVLSLTSNVSDQTSRFYVQLLQQGETFTALLKSVERTTELTQSQIREFMDQGQRVQMRSQQISPQERGMLYDSLCSILSKSKKRDILPIVEIQGELEIDESSLSEMHWFDMYRGTWQGRMVAVKRLRYPNANQLRLAKFMYEGYVWRMLDHPNVLPFFGIHTGAKQEVGLVTVWMPQGNVMQYIARKPVCDRKGIIRGAADGLAYLHRRKIVHGDIRGSKILIEEVLTSTGVQPHTRLSDFGLAAPPDSDQEALYQGTSIGQMVTIGRWIAPERGRPGTLALPVPASDVFSFGRTVLEVTTGEKPFASEKNVFYLIFCVGSGQLRPERPEEGLSGNLVTNEVWELLENMCEVDPQRRRSMADVQTRLEELL</sequence>
<dbReference type="InterPro" id="IPR059179">
    <property type="entry name" value="MLKL-like_MCAfunc"/>
</dbReference>
<organism evidence="2 3">
    <name type="scientific">Dacryopinax primogenitus (strain DJM 731)</name>
    <name type="common">Brown rot fungus</name>
    <dbReference type="NCBI Taxonomy" id="1858805"/>
    <lineage>
        <taxon>Eukaryota</taxon>
        <taxon>Fungi</taxon>
        <taxon>Dikarya</taxon>
        <taxon>Basidiomycota</taxon>
        <taxon>Agaricomycotina</taxon>
        <taxon>Dacrymycetes</taxon>
        <taxon>Dacrymycetales</taxon>
        <taxon>Dacrymycetaceae</taxon>
        <taxon>Dacryopinax</taxon>
    </lineage>
</organism>
<dbReference type="InterPro" id="IPR000719">
    <property type="entry name" value="Prot_kinase_dom"/>
</dbReference>
<dbReference type="Pfam" id="PF07714">
    <property type="entry name" value="PK_Tyr_Ser-Thr"/>
    <property type="match status" value="1"/>
</dbReference>
<dbReference type="PANTHER" id="PTHR44329:SF214">
    <property type="entry name" value="PROTEIN KINASE DOMAIN-CONTAINING PROTEIN"/>
    <property type="match status" value="1"/>
</dbReference>
<dbReference type="HOGENOM" id="CLU_599943_0_0_1"/>
<keyword evidence="2" id="KW-0808">Transferase</keyword>
<dbReference type="GO" id="GO:0007166">
    <property type="term" value="P:cell surface receptor signaling pathway"/>
    <property type="evidence" value="ECO:0007669"/>
    <property type="project" value="InterPro"/>
</dbReference>
<accession>M5FVS5</accession>
<dbReference type="OMA" id="WAVALEC"/>
<dbReference type="PANTHER" id="PTHR44329">
    <property type="entry name" value="SERINE/THREONINE-PROTEIN KINASE TNNI3K-RELATED"/>
    <property type="match status" value="1"/>
</dbReference>
<dbReference type="GeneID" id="63682495"/>
<dbReference type="RefSeq" id="XP_040628838.1">
    <property type="nucleotide sequence ID" value="XM_040767433.1"/>
</dbReference>
<dbReference type="InterPro" id="IPR036537">
    <property type="entry name" value="Adaptor_Cbl_N_dom_sf"/>
</dbReference>
<keyword evidence="3" id="KW-1185">Reference proteome</keyword>
<dbReference type="Gene3D" id="1.10.510.10">
    <property type="entry name" value="Transferase(Phosphotransferase) domain 1"/>
    <property type="match status" value="1"/>
</dbReference>
<dbReference type="OrthoDB" id="4062651at2759"/>
<dbReference type="PROSITE" id="PS50011">
    <property type="entry name" value="PROTEIN_KINASE_DOM"/>
    <property type="match status" value="1"/>
</dbReference>
<dbReference type="GO" id="GO:0004674">
    <property type="term" value="F:protein serine/threonine kinase activity"/>
    <property type="evidence" value="ECO:0007669"/>
    <property type="project" value="TreeGrafter"/>
</dbReference>
<name>M5FVS5_DACPD</name>
<dbReference type="AlphaFoldDB" id="M5FVS5"/>
<evidence type="ECO:0000259" key="1">
    <source>
        <dbReference type="PROSITE" id="PS50011"/>
    </source>
</evidence>
<reference evidence="2 3" key="1">
    <citation type="journal article" date="2012" name="Science">
        <title>The Paleozoic origin of enzymatic lignin decomposition reconstructed from 31 fungal genomes.</title>
        <authorList>
            <person name="Floudas D."/>
            <person name="Binder M."/>
            <person name="Riley R."/>
            <person name="Barry K."/>
            <person name="Blanchette R.A."/>
            <person name="Henrissat B."/>
            <person name="Martinez A.T."/>
            <person name="Otillar R."/>
            <person name="Spatafora J.W."/>
            <person name="Yadav J.S."/>
            <person name="Aerts A."/>
            <person name="Benoit I."/>
            <person name="Boyd A."/>
            <person name="Carlson A."/>
            <person name="Copeland A."/>
            <person name="Coutinho P.M."/>
            <person name="de Vries R.P."/>
            <person name="Ferreira P."/>
            <person name="Findley K."/>
            <person name="Foster B."/>
            <person name="Gaskell J."/>
            <person name="Glotzer D."/>
            <person name="Gorecki P."/>
            <person name="Heitman J."/>
            <person name="Hesse C."/>
            <person name="Hori C."/>
            <person name="Igarashi K."/>
            <person name="Jurgens J.A."/>
            <person name="Kallen N."/>
            <person name="Kersten P."/>
            <person name="Kohler A."/>
            <person name="Kuees U."/>
            <person name="Kumar T.K.A."/>
            <person name="Kuo A."/>
            <person name="LaButti K."/>
            <person name="Larrondo L.F."/>
            <person name="Lindquist E."/>
            <person name="Ling A."/>
            <person name="Lombard V."/>
            <person name="Lucas S."/>
            <person name="Lundell T."/>
            <person name="Martin R."/>
            <person name="McLaughlin D.J."/>
            <person name="Morgenstern I."/>
            <person name="Morin E."/>
            <person name="Murat C."/>
            <person name="Nagy L.G."/>
            <person name="Nolan M."/>
            <person name="Ohm R.A."/>
            <person name="Patyshakuliyeva A."/>
            <person name="Rokas A."/>
            <person name="Ruiz-Duenas F.J."/>
            <person name="Sabat G."/>
            <person name="Salamov A."/>
            <person name="Samejima M."/>
            <person name="Schmutz J."/>
            <person name="Slot J.C."/>
            <person name="St John F."/>
            <person name="Stenlid J."/>
            <person name="Sun H."/>
            <person name="Sun S."/>
            <person name="Syed K."/>
            <person name="Tsang A."/>
            <person name="Wiebenga A."/>
            <person name="Young D."/>
            <person name="Pisabarro A."/>
            <person name="Eastwood D.C."/>
            <person name="Martin F."/>
            <person name="Cullen D."/>
            <person name="Grigoriev I.V."/>
            <person name="Hibbett D.S."/>
        </authorList>
    </citation>
    <scope>NUCLEOTIDE SEQUENCE [LARGE SCALE GENOMIC DNA]</scope>
    <source>
        <strain evidence="2 3">DJM-731 SS1</strain>
    </source>
</reference>
<evidence type="ECO:0000313" key="3">
    <source>
        <dbReference type="Proteomes" id="UP000030653"/>
    </source>
</evidence>
<dbReference type="InterPro" id="IPR011009">
    <property type="entry name" value="Kinase-like_dom_sf"/>
</dbReference>
<dbReference type="CDD" id="cd21037">
    <property type="entry name" value="MLKL_NTD"/>
    <property type="match status" value="1"/>
</dbReference>
<protein>
    <submittedName>
        <fullName evidence="2">Kinase-like protein</fullName>
    </submittedName>
</protein>
<dbReference type="Gene3D" id="1.20.930.20">
    <property type="entry name" value="Adaptor protein Cbl, N-terminal domain"/>
    <property type="match status" value="1"/>
</dbReference>
<dbReference type="InterPro" id="IPR051681">
    <property type="entry name" value="Ser/Thr_Kinases-Pseudokinases"/>
</dbReference>
<dbReference type="Proteomes" id="UP000030653">
    <property type="component" value="Unassembled WGS sequence"/>
</dbReference>
<keyword evidence="2" id="KW-0418">Kinase</keyword>
<proteinExistence type="predicted"/>
<evidence type="ECO:0000313" key="2">
    <source>
        <dbReference type="EMBL" id="EJU01941.1"/>
    </source>
</evidence>
<gene>
    <name evidence="2" type="ORF">DACRYDRAFT_100189</name>
</gene>
<dbReference type="GO" id="GO:0005524">
    <property type="term" value="F:ATP binding"/>
    <property type="evidence" value="ECO:0007669"/>
    <property type="project" value="InterPro"/>
</dbReference>
<feature type="domain" description="Protein kinase" evidence="1">
    <location>
        <begin position="217"/>
        <end position="501"/>
    </location>
</feature>
<dbReference type="SUPFAM" id="SSF56112">
    <property type="entry name" value="Protein kinase-like (PK-like)"/>
    <property type="match status" value="1"/>
</dbReference>
<dbReference type="STRING" id="1858805.M5FVS5"/>